<sequence>MWLTISTTTRLCVEEDEDLWLYESDDSEDSYEFESISKGYYEPLNKSYSTSPVIPTESHHGSSLAITLSHTVGAPAEQSAEQDSRASPRESGRDCSTPTFVQGQRIQSTVAPDKTSPYLDWAIMSVDEATSSSRRHNLIHARQNTWIRLQATINFPPTGITPVVMVSGIKGVRSGEILHGMSYIGSRPGQQMCRAWTMLLTSPKGVFPGECGSIVVDQKSFEVYGHVVGSNHLGHAYIVPLSDTFDQIRTAFNSENVGFPSLTREFRPAPDSEHSTTHRARASSSISNDPSWESRTGSARNYTQDDRLAEVAYSRQERMLYASRLLGPNRPPTHRSSAADDVHAYERLYGGQQQQQYVTPPTVYYDDQFGTLPAASSYAQVLPELEDFDTSSNSRRSESSRAKEHGSQQKHESPRH</sequence>
<proteinExistence type="predicted"/>
<evidence type="ECO:0000313" key="3">
    <source>
        <dbReference type="Proteomes" id="UP001322277"/>
    </source>
</evidence>
<dbReference type="GeneID" id="87949225"/>
<protein>
    <submittedName>
        <fullName evidence="2">Uncharacterized protein</fullName>
    </submittedName>
</protein>
<name>A0AAX4IXD8_9PEZI</name>
<feature type="compositionally biased region" description="Polar residues" evidence="1">
    <location>
        <begin position="282"/>
        <end position="302"/>
    </location>
</feature>
<feature type="region of interest" description="Disordered" evidence="1">
    <location>
        <begin position="383"/>
        <end position="416"/>
    </location>
</feature>
<dbReference type="Proteomes" id="UP001322277">
    <property type="component" value="Chromosome 8"/>
</dbReference>
<feature type="compositionally biased region" description="Basic and acidic residues" evidence="1">
    <location>
        <begin position="264"/>
        <end position="276"/>
    </location>
</feature>
<feature type="region of interest" description="Disordered" evidence="1">
    <location>
        <begin position="263"/>
        <end position="303"/>
    </location>
</feature>
<feature type="region of interest" description="Disordered" evidence="1">
    <location>
        <begin position="74"/>
        <end position="103"/>
    </location>
</feature>
<dbReference type="RefSeq" id="XP_062784932.1">
    <property type="nucleotide sequence ID" value="XM_062928881.1"/>
</dbReference>
<dbReference type="EMBL" id="CP137312">
    <property type="protein sequence ID" value="WQF87711.1"/>
    <property type="molecule type" value="Genomic_DNA"/>
</dbReference>
<evidence type="ECO:0000256" key="1">
    <source>
        <dbReference type="SAM" id="MobiDB-lite"/>
    </source>
</evidence>
<feature type="compositionally biased region" description="Polar residues" evidence="1">
    <location>
        <begin position="94"/>
        <end position="103"/>
    </location>
</feature>
<dbReference type="AlphaFoldDB" id="A0AAX4IXD8"/>
<dbReference type="KEGG" id="cdet:87949225"/>
<evidence type="ECO:0000313" key="2">
    <source>
        <dbReference type="EMBL" id="WQF87711.1"/>
    </source>
</evidence>
<feature type="compositionally biased region" description="Basic and acidic residues" evidence="1">
    <location>
        <begin position="395"/>
        <end position="416"/>
    </location>
</feature>
<feature type="compositionally biased region" description="Basic and acidic residues" evidence="1">
    <location>
        <begin position="82"/>
        <end position="93"/>
    </location>
</feature>
<organism evidence="2 3">
    <name type="scientific">Colletotrichum destructivum</name>
    <dbReference type="NCBI Taxonomy" id="34406"/>
    <lineage>
        <taxon>Eukaryota</taxon>
        <taxon>Fungi</taxon>
        <taxon>Dikarya</taxon>
        <taxon>Ascomycota</taxon>
        <taxon>Pezizomycotina</taxon>
        <taxon>Sordariomycetes</taxon>
        <taxon>Hypocreomycetidae</taxon>
        <taxon>Glomerellales</taxon>
        <taxon>Glomerellaceae</taxon>
        <taxon>Colletotrichum</taxon>
        <taxon>Colletotrichum destructivum species complex</taxon>
    </lineage>
</organism>
<reference evidence="3" key="1">
    <citation type="journal article" date="2023" name="bioRxiv">
        <title>Complete genome of the Medicago anthracnose fungus, Colletotrichum destructivum, reveals a mini-chromosome-like region within a core chromosome.</title>
        <authorList>
            <person name="Lapalu N."/>
            <person name="Simon A."/>
            <person name="Lu A."/>
            <person name="Plaumann P.-L."/>
            <person name="Amselem J."/>
            <person name="Pigne S."/>
            <person name="Auger A."/>
            <person name="Koch C."/>
            <person name="Dallery J.-F."/>
            <person name="O'Connell R.J."/>
        </authorList>
    </citation>
    <scope>NUCLEOTIDE SEQUENCE [LARGE SCALE GENOMIC DNA]</scope>
    <source>
        <strain evidence="3">CBS 520.97</strain>
    </source>
</reference>
<keyword evidence="3" id="KW-1185">Reference proteome</keyword>
<accession>A0AAX4IXD8</accession>
<gene>
    <name evidence="2" type="ORF">CDEST_12725</name>
</gene>